<protein>
    <submittedName>
        <fullName evidence="1">Uncharacterized protein</fullName>
    </submittedName>
</protein>
<evidence type="ECO:0000313" key="2">
    <source>
        <dbReference type="Proteomes" id="UP001476247"/>
    </source>
</evidence>
<name>A0ABP9XUZ4_9FUNG</name>
<keyword evidence="2" id="KW-1185">Reference proteome</keyword>
<organism evidence="1 2">
    <name type="scientific">Helicostylum pulchrum</name>
    <dbReference type="NCBI Taxonomy" id="562976"/>
    <lineage>
        <taxon>Eukaryota</taxon>
        <taxon>Fungi</taxon>
        <taxon>Fungi incertae sedis</taxon>
        <taxon>Mucoromycota</taxon>
        <taxon>Mucoromycotina</taxon>
        <taxon>Mucoromycetes</taxon>
        <taxon>Mucorales</taxon>
        <taxon>Mucorineae</taxon>
        <taxon>Mucoraceae</taxon>
        <taxon>Helicostylum</taxon>
    </lineage>
</organism>
<dbReference type="EMBL" id="BAABUJ010000010">
    <property type="protein sequence ID" value="GAA5798536.1"/>
    <property type="molecule type" value="Genomic_DNA"/>
</dbReference>
<reference evidence="1 2" key="1">
    <citation type="submission" date="2024-04" db="EMBL/GenBank/DDBJ databases">
        <title>genome sequences of Mucor flavus KT1a and Helicostylum pulchrum KT1b strains isolation_sourced from the surface of a dry-aged beef.</title>
        <authorList>
            <person name="Toyotome T."/>
            <person name="Hosono M."/>
            <person name="Torimaru M."/>
            <person name="Fukuda K."/>
            <person name="Mikami N."/>
        </authorList>
    </citation>
    <scope>NUCLEOTIDE SEQUENCE [LARGE SCALE GENOMIC DNA]</scope>
    <source>
        <strain evidence="1 2">KT1b</strain>
    </source>
</reference>
<proteinExistence type="predicted"/>
<evidence type="ECO:0000313" key="1">
    <source>
        <dbReference type="EMBL" id="GAA5798536.1"/>
    </source>
</evidence>
<gene>
    <name evidence="1" type="ORF">HPULCUR_003941</name>
</gene>
<comment type="caution">
    <text evidence="1">The sequence shown here is derived from an EMBL/GenBank/DDBJ whole genome shotgun (WGS) entry which is preliminary data.</text>
</comment>
<accession>A0ABP9XUZ4</accession>
<sequence length="338" mass="38933">MDAESKFVMDMGLSSTLDLTNKLDNYQSYLFSEKQFKCLYEYFYSKYKSRKELSTPVLVSEKWNMIVYLATIYCFKVHIKNTKSGFNQVNIFYEDSGIIDSVINGRLAVSEQNVYDIWFPIIKKLVLIRKIARMKKGETTNSFTSKRKQFRYSDQVRVKGFKIDVKLLLYRFISQYLTILGRVQNKLDYERKEIDLCSGEVAIDANDADKLTHDRSKCIREAKEMLDHHVEAGMGENSIGWTIQVAGLEARLMSVHLFKEGLYVAISQKEMKFPQSLGELKDFTDTLNSLECLVACNESEAVELVGLFNQVTRVHSVSLNSDNGSSNNEYRMDLLTKA</sequence>
<dbReference type="Proteomes" id="UP001476247">
    <property type="component" value="Unassembled WGS sequence"/>
</dbReference>